<dbReference type="InterPro" id="IPR029061">
    <property type="entry name" value="THDP-binding"/>
</dbReference>
<dbReference type="GO" id="GO:0009097">
    <property type="term" value="P:isoleucine biosynthetic process"/>
    <property type="evidence" value="ECO:0007669"/>
    <property type="project" value="TreeGrafter"/>
</dbReference>
<dbReference type="InterPro" id="IPR012001">
    <property type="entry name" value="Thiamin_PyroP_enz_TPP-bd_dom"/>
</dbReference>
<protein>
    <recommendedName>
        <fullName evidence="9">Pyruvate decarboxylase</fullName>
    </recommendedName>
</protein>
<dbReference type="PANTHER" id="PTHR18968:SF164">
    <property type="entry name" value="PYRUVATE DECARBOXYLASE"/>
    <property type="match status" value="1"/>
</dbReference>
<dbReference type="GO" id="GO:0005948">
    <property type="term" value="C:acetolactate synthase complex"/>
    <property type="evidence" value="ECO:0007669"/>
    <property type="project" value="TreeGrafter"/>
</dbReference>
<dbReference type="AlphaFoldDB" id="A0AAX6MLB2"/>
<dbReference type="InterPro" id="IPR029035">
    <property type="entry name" value="DHS-like_NAD/FAD-binding_dom"/>
</dbReference>
<proteinExistence type="inferred from homology"/>
<dbReference type="Gene3D" id="3.40.50.1220">
    <property type="entry name" value="TPP-binding domain"/>
    <property type="match status" value="1"/>
</dbReference>
<dbReference type="SUPFAM" id="SSF52518">
    <property type="entry name" value="Thiamin diphosphate-binding fold (THDP-binding)"/>
    <property type="match status" value="2"/>
</dbReference>
<gene>
    <name evidence="7" type="ORF">Daesc_005729</name>
</gene>
<dbReference type="Pfam" id="PF00205">
    <property type="entry name" value="TPP_enzyme_M"/>
    <property type="match status" value="1"/>
</dbReference>
<name>A0AAX6MLB2_9PEZI</name>
<feature type="domain" description="Thiamine pyrophosphate enzyme N-terminal TPP-binding" evidence="6">
    <location>
        <begin position="4"/>
        <end position="133"/>
    </location>
</feature>
<dbReference type="Pfam" id="PF02776">
    <property type="entry name" value="TPP_enzyme_N"/>
    <property type="match status" value="1"/>
</dbReference>
<comment type="caution">
    <text evidence="7">The sequence shown here is derived from an EMBL/GenBank/DDBJ whole genome shotgun (WGS) entry which is preliminary data.</text>
</comment>
<dbReference type="GO" id="GO:0000287">
    <property type="term" value="F:magnesium ion binding"/>
    <property type="evidence" value="ECO:0007669"/>
    <property type="project" value="InterPro"/>
</dbReference>
<evidence type="ECO:0000256" key="2">
    <source>
        <dbReference type="ARBA" id="ARBA00023052"/>
    </source>
</evidence>
<sequence length="582" mass="62504">MYTASFAFFEAIWEAGVTHCFVNLGSDHPSIIEAMVKGQREAKGKFPRIITCPNEMVAMSMADGYARLTGKPQCVIVHVDVGTQGLGAAVHNASTGRAPVLVFAGLSPFTLEGEMRGSRTEYIHWIQNVPNQTQIIGQYCRYAEEIKTGKNIKQMVNRALQFAKSAPQGPVHLVGAREVMEEEINPYSLEQGVWDSVELGGLPPAAPQQIAEALLGAENPLLITGYAGRNHKIPGALVELANTVKGLRVLDTGGSDMCFPASHPAWLGLRFGIDPWIEKADAILIVDCDVPWIPTLNKPKDGTKVFHIDVDPLKQLMPLFYVPAQHRYRADPLLAVEQIVFEAKSQAPSIDAAVAAKKWDALQASYKQRLDTIAANAKPAEDGSFGTGYLSKTLRSLCPQDTIWAIEAVTNTAFVHDNLQPELPGSWINCGGGGLGWSGGGALGIKLATDAENGGKGKFVVQIVGDGTFLFSVPGSVYWIAKRYNIPVLTIVLNNKGWNAPRKSMLLVHPNGLGSTATNEEINISFDPIPDYAGIAKAAAGGDLFAARVDKVGDLERTIKDAIKAVEGGQSAVLDCKVNLGS</sequence>
<feature type="domain" description="Thiamine pyrophosphate enzyme central" evidence="4">
    <location>
        <begin position="208"/>
        <end position="312"/>
    </location>
</feature>
<dbReference type="InterPro" id="IPR012000">
    <property type="entry name" value="Thiamin_PyroP_enz_cen_dom"/>
</dbReference>
<evidence type="ECO:0000256" key="1">
    <source>
        <dbReference type="ARBA" id="ARBA00007812"/>
    </source>
</evidence>
<dbReference type="EMBL" id="JBANMG010000005">
    <property type="protein sequence ID" value="KAK6953425.1"/>
    <property type="molecule type" value="Genomic_DNA"/>
</dbReference>
<dbReference type="GO" id="GO:0050660">
    <property type="term" value="F:flavin adenine dinucleotide binding"/>
    <property type="evidence" value="ECO:0007669"/>
    <property type="project" value="TreeGrafter"/>
</dbReference>
<dbReference type="GO" id="GO:0003984">
    <property type="term" value="F:acetolactate synthase activity"/>
    <property type="evidence" value="ECO:0007669"/>
    <property type="project" value="TreeGrafter"/>
</dbReference>
<evidence type="ECO:0000313" key="7">
    <source>
        <dbReference type="EMBL" id="KAK6953425.1"/>
    </source>
</evidence>
<evidence type="ECO:0000256" key="3">
    <source>
        <dbReference type="RuleBase" id="RU362132"/>
    </source>
</evidence>
<dbReference type="GO" id="GO:0005739">
    <property type="term" value="C:mitochondrion"/>
    <property type="evidence" value="ECO:0007669"/>
    <property type="project" value="TreeGrafter"/>
</dbReference>
<comment type="similarity">
    <text evidence="1 3">Belongs to the TPP enzyme family.</text>
</comment>
<evidence type="ECO:0000259" key="4">
    <source>
        <dbReference type="Pfam" id="PF00205"/>
    </source>
</evidence>
<dbReference type="Proteomes" id="UP001369815">
    <property type="component" value="Unassembled WGS sequence"/>
</dbReference>
<dbReference type="InterPro" id="IPR045229">
    <property type="entry name" value="TPP_enz"/>
</dbReference>
<feature type="domain" description="Thiamine pyrophosphate enzyme TPP-binding" evidence="5">
    <location>
        <begin position="414"/>
        <end position="575"/>
    </location>
</feature>
<reference evidence="7 8" key="1">
    <citation type="journal article" date="2024" name="Front Chem Biol">
        <title>Unveiling the potential of Daldinia eschscholtzii MFLUCC 19-0629 through bioactivity and bioinformatics studies for enhanced sustainable agriculture production.</title>
        <authorList>
            <person name="Brooks S."/>
            <person name="Weaver J.A."/>
            <person name="Klomchit A."/>
            <person name="Alharthi S.A."/>
            <person name="Onlamun T."/>
            <person name="Nurani R."/>
            <person name="Vong T.K."/>
            <person name="Alberti F."/>
            <person name="Greco C."/>
        </authorList>
    </citation>
    <scope>NUCLEOTIDE SEQUENCE [LARGE SCALE GENOMIC DNA]</scope>
    <source>
        <strain evidence="7">MFLUCC 19-0629</strain>
    </source>
</reference>
<accession>A0AAX6MLB2</accession>
<evidence type="ECO:0000313" key="8">
    <source>
        <dbReference type="Proteomes" id="UP001369815"/>
    </source>
</evidence>
<dbReference type="PANTHER" id="PTHR18968">
    <property type="entry name" value="THIAMINE PYROPHOSPHATE ENZYMES"/>
    <property type="match status" value="1"/>
</dbReference>
<keyword evidence="8" id="KW-1185">Reference proteome</keyword>
<dbReference type="Pfam" id="PF02775">
    <property type="entry name" value="TPP_enzyme_C"/>
    <property type="match status" value="1"/>
</dbReference>
<dbReference type="GO" id="GO:0009099">
    <property type="term" value="P:L-valine biosynthetic process"/>
    <property type="evidence" value="ECO:0007669"/>
    <property type="project" value="TreeGrafter"/>
</dbReference>
<dbReference type="SUPFAM" id="SSF52467">
    <property type="entry name" value="DHS-like NAD/FAD-binding domain"/>
    <property type="match status" value="1"/>
</dbReference>
<dbReference type="GO" id="GO:0030976">
    <property type="term" value="F:thiamine pyrophosphate binding"/>
    <property type="evidence" value="ECO:0007669"/>
    <property type="project" value="InterPro"/>
</dbReference>
<evidence type="ECO:0000259" key="6">
    <source>
        <dbReference type="Pfam" id="PF02776"/>
    </source>
</evidence>
<dbReference type="NCBIfam" id="NF006203">
    <property type="entry name" value="PRK08327.1"/>
    <property type="match status" value="1"/>
</dbReference>
<dbReference type="InterPro" id="IPR011766">
    <property type="entry name" value="TPP_enzyme_TPP-bd"/>
</dbReference>
<evidence type="ECO:0008006" key="9">
    <source>
        <dbReference type="Google" id="ProtNLM"/>
    </source>
</evidence>
<keyword evidence="2 3" id="KW-0786">Thiamine pyrophosphate</keyword>
<dbReference type="Gene3D" id="3.40.50.970">
    <property type="match status" value="2"/>
</dbReference>
<evidence type="ECO:0000259" key="5">
    <source>
        <dbReference type="Pfam" id="PF02775"/>
    </source>
</evidence>
<organism evidence="7 8">
    <name type="scientific">Daldinia eschscholtzii</name>
    <dbReference type="NCBI Taxonomy" id="292717"/>
    <lineage>
        <taxon>Eukaryota</taxon>
        <taxon>Fungi</taxon>
        <taxon>Dikarya</taxon>
        <taxon>Ascomycota</taxon>
        <taxon>Pezizomycotina</taxon>
        <taxon>Sordariomycetes</taxon>
        <taxon>Xylariomycetidae</taxon>
        <taxon>Xylariales</taxon>
        <taxon>Hypoxylaceae</taxon>
        <taxon>Daldinia</taxon>
    </lineage>
</organism>
<dbReference type="CDD" id="cd07035">
    <property type="entry name" value="TPP_PYR_POX_like"/>
    <property type="match status" value="1"/>
</dbReference>